<dbReference type="Proteomes" id="UP001152795">
    <property type="component" value="Unassembled WGS sequence"/>
</dbReference>
<dbReference type="EMBL" id="CACRXK020000251">
    <property type="protein sequence ID" value="CAB3980035.1"/>
    <property type="molecule type" value="Genomic_DNA"/>
</dbReference>
<evidence type="ECO:0000313" key="2">
    <source>
        <dbReference type="EMBL" id="CAB3980035.1"/>
    </source>
</evidence>
<evidence type="ECO:0000259" key="1">
    <source>
        <dbReference type="Pfam" id="PF20231"/>
    </source>
</evidence>
<gene>
    <name evidence="2" type="ORF">PACLA_8A034404</name>
</gene>
<dbReference type="InterPro" id="IPR046496">
    <property type="entry name" value="DUF6589"/>
</dbReference>
<feature type="domain" description="DUF6589" evidence="1">
    <location>
        <begin position="98"/>
        <end position="358"/>
    </location>
</feature>
<organism evidence="2 3">
    <name type="scientific">Paramuricea clavata</name>
    <name type="common">Red gorgonian</name>
    <name type="synonym">Violescent sea-whip</name>
    <dbReference type="NCBI Taxonomy" id="317549"/>
    <lineage>
        <taxon>Eukaryota</taxon>
        <taxon>Metazoa</taxon>
        <taxon>Cnidaria</taxon>
        <taxon>Anthozoa</taxon>
        <taxon>Octocorallia</taxon>
        <taxon>Malacalcyonacea</taxon>
        <taxon>Plexauridae</taxon>
        <taxon>Paramuricea</taxon>
    </lineage>
</organism>
<protein>
    <recommendedName>
        <fullName evidence="1">DUF6589 domain-containing protein</fullName>
    </recommendedName>
</protein>
<evidence type="ECO:0000313" key="3">
    <source>
        <dbReference type="Proteomes" id="UP001152795"/>
    </source>
</evidence>
<proteinExistence type="predicted"/>
<dbReference type="OrthoDB" id="5980999at2759"/>
<comment type="caution">
    <text evidence="2">The sequence shown here is derived from an EMBL/GenBank/DDBJ whole genome shotgun (WGS) entry which is preliminary data.</text>
</comment>
<dbReference type="Pfam" id="PF20231">
    <property type="entry name" value="DUF6589"/>
    <property type="match status" value="1"/>
</dbReference>
<accession>A0A7D9DCP2</accession>
<reference evidence="2" key="1">
    <citation type="submission" date="2020-04" db="EMBL/GenBank/DDBJ databases">
        <authorList>
            <person name="Alioto T."/>
            <person name="Alioto T."/>
            <person name="Gomez Garrido J."/>
        </authorList>
    </citation>
    <scope>NUCLEOTIDE SEQUENCE</scope>
    <source>
        <strain evidence="2">A484AB</strain>
    </source>
</reference>
<keyword evidence="3" id="KW-1185">Reference proteome</keyword>
<dbReference type="AlphaFoldDB" id="A0A7D9DCP2"/>
<sequence>MERLNKYGFCLDPITKYTMMDNIGQHFLECAIKLVKTGYKFIFVLDNIDWEEKVHNVRSDNQNKSVHAVATSIVFYCVPIDNLPDDGPQRDLKTCNVRDIIPISNTELDVLKVDTGFFWQDFSLNNLPEFRIFEAHIPCVTYCKYSEQTCLKSEVITMPILLKDEKKYSDCVDVLDQLENWTYKIYSAARLCNVVCQHTTPPIGNRSRPDQPASHFPPVTSSDDPMAGVKIPCYGDQLTRVRLAGSKDLRAGCHSASQQLDHLYPFCIVDWHTKRSFLKLSESFELVLQTVFKRLYKNSGREKGTLRYFHETLNRRNVTVDVKHYKDCEQLFLSIGMCFVVEAFLEFFDMDDEMQKPLKNAPNLDASTSDEQKKIDIKNFLDKFLDQYIFVAEDEEDPPFVNWNGGERKNVEIDLFQENRNKDMKAMIKAMGANKSVKAISRASKAAGGVKKIVEAYEKQVPLRRKYLSHHAHKSSVADEKMIMADLRSVRPFNKWMGEDLNLLGDISHNPASPFDEDAFVTWVNRHKSNILKHFPVSEDDSEEDTSSETDD</sequence>
<name>A0A7D9DCP2_PARCT</name>